<comment type="subunit">
    <text evidence="1">Homodimer.</text>
</comment>
<organism evidence="3">
    <name type="scientific">Eucalyptus grandis</name>
    <name type="common">Flooded gum</name>
    <dbReference type="NCBI Taxonomy" id="71139"/>
    <lineage>
        <taxon>Eukaryota</taxon>
        <taxon>Viridiplantae</taxon>
        <taxon>Streptophyta</taxon>
        <taxon>Embryophyta</taxon>
        <taxon>Tracheophyta</taxon>
        <taxon>Spermatophyta</taxon>
        <taxon>Magnoliopsida</taxon>
        <taxon>eudicotyledons</taxon>
        <taxon>Gunneridae</taxon>
        <taxon>Pentapetalae</taxon>
        <taxon>rosids</taxon>
        <taxon>malvids</taxon>
        <taxon>Myrtales</taxon>
        <taxon>Myrtaceae</taxon>
        <taxon>Myrtoideae</taxon>
        <taxon>Eucalypteae</taxon>
        <taxon>Eucalyptus</taxon>
    </lineage>
</organism>
<dbReference type="SMART" id="SM00886">
    <property type="entry name" value="Dabb"/>
    <property type="match status" value="1"/>
</dbReference>
<dbReference type="Pfam" id="PF07876">
    <property type="entry name" value="Dabb"/>
    <property type="match status" value="1"/>
</dbReference>
<evidence type="ECO:0000259" key="2">
    <source>
        <dbReference type="PROSITE" id="PS51502"/>
    </source>
</evidence>
<protein>
    <recommendedName>
        <fullName evidence="2">Stress-response A/B barrel domain-containing protein</fullName>
    </recommendedName>
</protein>
<dbReference type="PANTHER" id="PTHR33178:SF10">
    <property type="entry name" value="STRESS-RESPONSE A_B BARREL DOMAIN-CONTAINING PROTEIN"/>
    <property type="match status" value="1"/>
</dbReference>
<dbReference type="EMBL" id="KK198763">
    <property type="protein sequence ID" value="KCW49957.1"/>
    <property type="molecule type" value="Genomic_DNA"/>
</dbReference>
<name>A0A059A7B1_EUCGR</name>
<dbReference type="PROSITE" id="PS51502">
    <property type="entry name" value="S_R_A_B_BARREL"/>
    <property type="match status" value="1"/>
</dbReference>
<dbReference type="AlphaFoldDB" id="A0A059A7B1"/>
<evidence type="ECO:0000256" key="1">
    <source>
        <dbReference type="ARBA" id="ARBA00011738"/>
    </source>
</evidence>
<feature type="domain" description="Stress-response A/B barrel" evidence="2">
    <location>
        <begin position="1"/>
        <end position="82"/>
    </location>
</feature>
<dbReference type="InterPro" id="IPR011008">
    <property type="entry name" value="Dimeric_a/b-barrel"/>
</dbReference>
<dbReference type="InterPro" id="IPR044662">
    <property type="entry name" value="HS1/DABB1-like"/>
</dbReference>
<dbReference type="Gene3D" id="3.30.70.100">
    <property type="match status" value="1"/>
</dbReference>
<gene>
    <name evidence="3" type="ORF">EUGRSUZ_K03417</name>
</gene>
<evidence type="ECO:0000313" key="3">
    <source>
        <dbReference type="EMBL" id="KCW49957.1"/>
    </source>
</evidence>
<dbReference type="STRING" id="71139.A0A059A7B1"/>
<dbReference type="SUPFAM" id="SSF54909">
    <property type="entry name" value="Dimeric alpha+beta barrel"/>
    <property type="match status" value="1"/>
</dbReference>
<reference evidence="3" key="1">
    <citation type="submission" date="2013-07" db="EMBL/GenBank/DDBJ databases">
        <title>The genome of Eucalyptus grandis.</title>
        <authorList>
            <person name="Schmutz J."/>
            <person name="Hayes R."/>
            <person name="Myburg A."/>
            <person name="Tuskan G."/>
            <person name="Grattapaglia D."/>
            <person name="Rokhsar D.S."/>
        </authorList>
    </citation>
    <scope>NUCLEOTIDE SEQUENCE</scope>
    <source>
        <tissue evidence="3">Leaf extractions</tissue>
    </source>
</reference>
<dbReference type="InParanoid" id="A0A059A7B1"/>
<dbReference type="PANTHER" id="PTHR33178">
    <property type="match status" value="1"/>
</dbReference>
<dbReference type="Gramene" id="KCW49957">
    <property type="protein sequence ID" value="KCW49957"/>
    <property type="gene ID" value="EUGRSUZ_K03417"/>
</dbReference>
<accession>A0A059A7B1</accession>
<dbReference type="GO" id="GO:0009865">
    <property type="term" value="P:pollen tube adhesion"/>
    <property type="evidence" value="ECO:0000318"/>
    <property type="project" value="GO_Central"/>
</dbReference>
<sequence>MDEVKGFMRRVLLLKFKAETAPDHVERLIKDPISSSSSSFTHVFELMFEDAEGIAAYMVHPAHLEFHERSWPHVEKIVVINYKPTPFHT</sequence>
<proteinExistence type="predicted"/>
<dbReference type="InterPro" id="IPR013097">
    <property type="entry name" value="Dabb"/>
</dbReference>